<dbReference type="EMBL" id="OZ023708">
    <property type="protein sequence ID" value="CAK9880238.1"/>
    <property type="molecule type" value="Genomic_DNA"/>
</dbReference>
<evidence type="ECO:0000256" key="1">
    <source>
        <dbReference type="SAM" id="MobiDB-lite"/>
    </source>
</evidence>
<organism evidence="2 3">
    <name type="scientific">Sphagnum jensenii</name>
    <dbReference type="NCBI Taxonomy" id="128206"/>
    <lineage>
        <taxon>Eukaryota</taxon>
        <taxon>Viridiplantae</taxon>
        <taxon>Streptophyta</taxon>
        <taxon>Embryophyta</taxon>
        <taxon>Bryophyta</taxon>
        <taxon>Sphagnophytina</taxon>
        <taxon>Sphagnopsida</taxon>
        <taxon>Sphagnales</taxon>
        <taxon>Sphagnaceae</taxon>
        <taxon>Sphagnum</taxon>
    </lineage>
</organism>
<sequence>MGKWNGGEVSGTRRNGGRFPSFFLSGRGRKVGGELAGSENAAATRSDSTDGGGRELLLLSYQVHDAEEEISGSGKSRERGEEV</sequence>
<reference evidence="2" key="1">
    <citation type="submission" date="2024-03" db="EMBL/GenBank/DDBJ databases">
        <authorList>
            <consortium name="ELIXIR-Norway"/>
            <consortium name="Elixir Norway"/>
        </authorList>
    </citation>
    <scope>NUCLEOTIDE SEQUENCE</scope>
</reference>
<feature type="region of interest" description="Disordered" evidence="1">
    <location>
        <begin position="1"/>
        <end position="55"/>
    </location>
</feature>
<protein>
    <submittedName>
        <fullName evidence="2">Uncharacterized protein</fullName>
    </submittedName>
</protein>
<keyword evidence="3" id="KW-1185">Reference proteome</keyword>
<dbReference type="Proteomes" id="UP001497522">
    <property type="component" value="Chromosome 7"/>
</dbReference>
<evidence type="ECO:0000313" key="2">
    <source>
        <dbReference type="EMBL" id="CAK9880238.1"/>
    </source>
</evidence>
<gene>
    <name evidence="2" type="ORF">CSSPJE1EN2_LOCUS21727</name>
</gene>
<evidence type="ECO:0000313" key="3">
    <source>
        <dbReference type="Proteomes" id="UP001497522"/>
    </source>
</evidence>
<proteinExistence type="predicted"/>
<name>A0ABP1BV84_9BRYO</name>
<accession>A0ABP1BV84</accession>